<dbReference type="Proteomes" id="UP000546244">
    <property type="component" value="Unassembled WGS sequence"/>
</dbReference>
<gene>
    <name evidence="1" type="ORF">HBP98_00970</name>
</gene>
<comment type="caution">
    <text evidence="1">The sequence shown here is derived from an EMBL/GenBank/DDBJ whole genome shotgun (WGS) entry which is preliminary data.</text>
</comment>
<organism evidence="1 2">
    <name type="scientific">Listeria booriae</name>
    <dbReference type="NCBI Taxonomy" id="1552123"/>
    <lineage>
        <taxon>Bacteria</taxon>
        <taxon>Bacillati</taxon>
        <taxon>Bacillota</taxon>
        <taxon>Bacilli</taxon>
        <taxon>Bacillales</taxon>
        <taxon>Listeriaceae</taxon>
        <taxon>Listeria</taxon>
    </lineage>
</organism>
<dbReference type="AlphaFoldDB" id="A0A7X1A3J0"/>
<dbReference type="EMBL" id="JAARMV010000001">
    <property type="protein sequence ID" value="MBC2370565.1"/>
    <property type="molecule type" value="Genomic_DNA"/>
</dbReference>
<accession>A0A7X1A3J0</accession>
<evidence type="ECO:0000313" key="1">
    <source>
        <dbReference type="EMBL" id="MBC2370565.1"/>
    </source>
</evidence>
<sequence>MAEYEVYFTEKVWKSVVIEAESREEAEIKFYEGDYGDEDFIESDILDDDVKIKELGEEI</sequence>
<name>A0A7X1A3J0_9LIST</name>
<dbReference type="RefSeq" id="WP_185617833.1">
    <property type="nucleotide sequence ID" value="NZ_JAARMV010000001.1"/>
</dbReference>
<proteinExistence type="predicted"/>
<evidence type="ECO:0000313" key="2">
    <source>
        <dbReference type="Proteomes" id="UP000546244"/>
    </source>
</evidence>
<protein>
    <submittedName>
        <fullName evidence="1">Uncharacterized protein</fullName>
    </submittedName>
</protein>
<reference evidence="1 2" key="1">
    <citation type="submission" date="2020-03" db="EMBL/GenBank/DDBJ databases">
        <title>Soil Listeria distribution.</title>
        <authorList>
            <person name="Liao J."/>
            <person name="Wiedmann M."/>
        </authorList>
    </citation>
    <scope>NUCLEOTIDE SEQUENCE [LARGE SCALE GENOMIC DNA]</scope>
    <source>
        <strain evidence="1 2">FSL L7-1850</strain>
    </source>
</reference>